<gene>
    <name evidence="2" type="ORF">CAMP_LOCUS7070</name>
</gene>
<dbReference type="AlphaFoldDB" id="A0A9P1IH38"/>
<reference evidence="2" key="1">
    <citation type="submission" date="2022-11" db="EMBL/GenBank/DDBJ databases">
        <authorList>
            <person name="Kikuchi T."/>
        </authorList>
    </citation>
    <scope>NUCLEOTIDE SEQUENCE</scope>
    <source>
        <strain evidence="2">PS1010</strain>
    </source>
</reference>
<sequence>MPPKTRGSAAKQRWYIFFKKASSRNPEPPPHDLLDEATDEVNQCAHLLEDQKRGQVQNEPGGHALLESRKLLKNSTSTI</sequence>
<proteinExistence type="predicted"/>
<evidence type="ECO:0000313" key="2">
    <source>
        <dbReference type="EMBL" id="CAI5444433.1"/>
    </source>
</evidence>
<organism evidence="2 3">
    <name type="scientific">Caenorhabditis angaria</name>
    <dbReference type="NCBI Taxonomy" id="860376"/>
    <lineage>
        <taxon>Eukaryota</taxon>
        <taxon>Metazoa</taxon>
        <taxon>Ecdysozoa</taxon>
        <taxon>Nematoda</taxon>
        <taxon>Chromadorea</taxon>
        <taxon>Rhabditida</taxon>
        <taxon>Rhabditina</taxon>
        <taxon>Rhabditomorpha</taxon>
        <taxon>Rhabditoidea</taxon>
        <taxon>Rhabditidae</taxon>
        <taxon>Peloderinae</taxon>
        <taxon>Caenorhabditis</taxon>
    </lineage>
</organism>
<evidence type="ECO:0000256" key="1">
    <source>
        <dbReference type="SAM" id="MobiDB-lite"/>
    </source>
</evidence>
<name>A0A9P1IH38_9PELO</name>
<dbReference type="Proteomes" id="UP001152747">
    <property type="component" value="Unassembled WGS sequence"/>
</dbReference>
<feature type="region of interest" description="Disordered" evidence="1">
    <location>
        <begin position="56"/>
        <end position="79"/>
    </location>
</feature>
<accession>A0A9P1IH38</accession>
<protein>
    <submittedName>
        <fullName evidence="2">Uncharacterized protein</fullName>
    </submittedName>
</protein>
<evidence type="ECO:0000313" key="3">
    <source>
        <dbReference type="Proteomes" id="UP001152747"/>
    </source>
</evidence>
<dbReference type="EMBL" id="CANHGI010000003">
    <property type="protein sequence ID" value="CAI5444433.1"/>
    <property type="molecule type" value="Genomic_DNA"/>
</dbReference>
<comment type="caution">
    <text evidence="2">The sequence shown here is derived from an EMBL/GenBank/DDBJ whole genome shotgun (WGS) entry which is preliminary data.</text>
</comment>
<keyword evidence="3" id="KW-1185">Reference proteome</keyword>